<feature type="transmembrane region" description="Helical" evidence="6">
    <location>
        <begin position="209"/>
        <end position="234"/>
    </location>
</feature>
<feature type="transmembrane region" description="Helical" evidence="6">
    <location>
        <begin position="118"/>
        <end position="138"/>
    </location>
</feature>
<gene>
    <name evidence="7" type="ORF">HLVA_00320</name>
</gene>
<evidence type="ECO:0000256" key="5">
    <source>
        <dbReference type="ARBA" id="ARBA00023136"/>
    </source>
</evidence>
<comment type="subcellular location">
    <subcellularLocation>
        <location evidence="1">Cell membrane</location>
        <topology evidence="1">Multi-pass membrane protein</topology>
    </subcellularLocation>
</comment>
<reference evidence="7 8" key="1">
    <citation type="submission" date="2022-11" db="EMBL/GenBank/DDBJ databases">
        <title>Haliovirga abyssi gen. nov., sp. nov., a mesophilic fermentative bacterium isolated from the Iheya North hydrothermal field and the proposal of Haliovirgaceae fam. nov.</title>
        <authorList>
            <person name="Miyazaki U."/>
            <person name="Tame A."/>
            <person name="Miyazaki J."/>
            <person name="Takai K."/>
            <person name="Sawayama S."/>
            <person name="Kitajima M."/>
            <person name="Okamoto A."/>
            <person name="Nakagawa S."/>
        </authorList>
    </citation>
    <scope>NUCLEOTIDE SEQUENCE [LARGE SCALE GENOMIC DNA]</scope>
    <source>
        <strain evidence="7 8">IC12</strain>
    </source>
</reference>
<keyword evidence="2" id="KW-1003">Cell membrane</keyword>
<keyword evidence="8" id="KW-1185">Reference proteome</keyword>
<feature type="transmembrane region" description="Helical" evidence="6">
    <location>
        <begin position="57"/>
        <end position="80"/>
    </location>
</feature>
<accession>A0AAU9DBH7</accession>
<evidence type="ECO:0000256" key="3">
    <source>
        <dbReference type="ARBA" id="ARBA00022692"/>
    </source>
</evidence>
<dbReference type="Pfam" id="PF02653">
    <property type="entry name" value="BPD_transp_2"/>
    <property type="match status" value="1"/>
</dbReference>
<evidence type="ECO:0000256" key="6">
    <source>
        <dbReference type="SAM" id="Phobius"/>
    </source>
</evidence>
<protein>
    <submittedName>
        <fullName evidence="7">Branched-chain amino acid ABC transporter permease</fullName>
    </submittedName>
</protein>
<dbReference type="KEGG" id="haby:HLVA_00320"/>
<dbReference type="PANTHER" id="PTHR30482">
    <property type="entry name" value="HIGH-AFFINITY BRANCHED-CHAIN AMINO ACID TRANSPORT SYSTEM PERMEASE"/>
    <property type="match status" value="1"/>
</dbReference>
<evidence type="ECO:0000313" key="7">
    <source>
        <dbReference type="EMBL" id="BDU49463.1"/>
    </source>
</evidence>
<dbReference type="Proteomes" id="UP001321582">
    <property type="component" value="Chromosome"/>
</dbReference>
<dbReference type="EMBL" id="AP027059">
    <property type="protein sequence ID" value="BDU49463.1"/>
    <property type="molecule type" value="Genomic_DNA"/>
</dbReference>
<dbReference type="PANTHER" id="PTHR30482:SF10">
    <property type="entry name" value="HIGH-AFFINITY BRANCHED-CHAIN AMINO ACID TRANSPORT PROTEIN BRAE"/>
    <property type="match status" value="1"/>
</dbReference>
<dbReference type="GO" id="GO:0005886">
    <property type="term" value="C:plasma membrane"/>
    <property type="evidence" value="ECO:0007669"/>
    <property type="project" value="UniProtKB-SubCell"/>
</dbReference>
<dbReference type="InterPro" id="IPR001851">
    <property type="entry name" value="ABC_transp_permease"/>
</dbReference>
<evidence type="ECO:0000256" key="4">
    <source>
        <dbReference type="ARBA" id="ARBA00022989"/>
    </source>
</evidence>
<organism evidence="7 8">
    <name type="scientific">Haliovirga abyssi</name>
    <dbReference type="NCBI Taxonomy" id="2996794"/>
    <lineage>
        <taxon>Bacteria</taxon>
        <taxon>Fusobacteriati</taxon>
        <taxon>Fusobacteriota</taxon>
        <taxon>Fusobacteriia</taxon>
        <taxon>Fusobacteriales</taxon>
        <taxon>Haliovirgaceae</taxon>
        <taxon>Haliovirga</taxon>
    </lineage>
</organism>
<feature type="transmembrane region" description="Helical" evidence="6">
    <location>
        <begin position="6"/>
        <end position="25"/>
    </location>
</feature>
<dbReference type="CDD" id="cd06581">
    <property type="entry name" value="TM_PBP1_LivM_like"/>
    <property type="match status" value="1"/>
</dbReference>
<keyword evidence="4 6" id="KW-1133">Transmembrane helix</keyword>
<feature type="transmembrane region" description="Helical" evidence="6">
    <location>
        <begin position="87"/>
        <end position="106"/>
    </location>
</feature>
<keyword evidence="5 6" id="KW-0472">Membrane</keyword>
<dbReference type="AlphaFoldDB" id="A0AAU9DBH7"/>
<feature type="transmembrane region" description="Helical" evidence="6">
    <location>
        <begin position="32"/>
        <end position="51"/>
    </location>
</feature>
<keyword evidence="3 6" id="KW-0812">Transmembrane</keyword>
<evidence type="ECO:0000313" key="8">
    <source>
        <dbReference type="Proteomes" id="UP001321582"/>
    </source>
</evidence>
<dbReference type="InterPro" id="IPR043428">
    <property type="entry name" value="LivM-like"/>
</dbReference>
<evidence type="ECO:0000256" key="2">
    <source>
        <dbReference type="ARBA" id="ARBA00022475"/>
    </source>
</evidence>
<proteinExistence type="predicted"/>
<dbReference type="RefSeq" id="WP_307904422.1">
    <property type="nucleotide sequence ID" value="NZ_AP027059.1"/>
</dbReference>
<feature type="transmembrane region" description="Helical" evidence="6">
    <location>
        <begin position="172"/>
        <end position="189"/>
    </location>
</feature>
<sequence length="281" mass="29950">MEVYITQILIIIAINIILAVSLNLINGMTGQFSLGHAGFMAVGAYTSAVLAKTYGVNILLAILVGAAVAGVVGFIIGFPVLRLKGDYLAIVTLGFGEIIRVIILNMKITGGAKGLPGIPGGINLLISYTFAIATVIIIRNIMLSSEGRAFLSIREDEIAAEAMGVNITRYKVLAFIIGAFFAGIAGGVYAHFYQFLKPDSFNIFKTVDILLMVVLGGMGSITGSIIAAIILTIVPELLRGFSEYRMVVYSLTLIILMIARPDGILGKKEITDIISFKKRGA</sequence>
<evidence type="ECO:0000256" key="1">
    <source>
        <dbReference type="ARBA" id="ARBA00004651"/>
    </source>
</evidence>
<name>A0AAU9DBH7_9FUSO</name>
<dbReference type="GO" id="GO:0015658">
    <property type="term" value="F:branched-chain amino acid transmembrane transporter activity"/>
    <property type="evidence" value="ECO:0007669"/>
    <property type="project" value="InterPro"/>
</dbReference>